<protein>
    <recommendedName>
        <fullName evidence="2">SAM domain-containing protein</fullName>
    </recommendedName>
</protein>
<dbReference type="PROSITE" id="PS50297">
    <property type="entry name" value="ANK_REP_REGION"/>
    <property type="match status" value="1"/>
</dbReference>
<dbReference type="EMBL" id="OZ034826">
    <property type="protein sequence ID" value="CAL1681678.1"/>
    <property type="molecule type" value="Genomic_DNA"/>
</dbReference>
<sequence length="438" mass="49788">MWKTKSHVSVKKTVETQVIVAMQKQGYTLNAVNNYDENLLHTSAANDCFRIVKEILKQKENCHVIDRKNKFGWTPLMQAIRNGNIDTVKLLLEKDAEVDKVTYLGMSVLGLAAAISKKMFETVYNACPDALANAANDDITPLCVAAMKNDKELFFRLLELGMPLSTDNEYTHLMMKRSTIPEIAALVNADSAIDEYWNDTSDNIQVVEQNIDDTTRDSKLIKNNENKKRKTKLHLSVSAESDKQDLLSPNLKYDIFALSPDTVCFEKNDLTKESNVVFQDKDESKKTTEKDCVTSEFESPFIVGRFKSARSTDFDTKNFTCDLNVTLGFTPEFSPLKSPHVPPDVNEENVFGENTPTPPRCKTPPKGMLLNWSQTKMIMILRRFGLSQHIPIFLEQEVDIDLFLTLTDGDLIEIGIEYEKDRRALLEAIEECKNRKTY</sequence>
<feature type="domain" description="SAM" evidence="2">
    <location>
        <begin position="372"/>
        <end position="435"/>
    </location>
</feature>
<dbReference type="PROSITE" id="PS50088">
    <property type="entry name" value="ANK_REPEAT"/>
    <property type="match status" value="1"/>
</dbReference>
<dbReference type="SUPFAM" id="SSF48403">
    <property type="entry name" value="Ankyrin repeat"/>
    <property type="match status" value="1"/>
</dbReference>
<dbReference type="InterPro" id="IPR036770">
    <property type="entry name" value="Ankyrin_rpt-contain_sf"/>
</dbReference>
<evidence type="ECO:0000259" key="2">
    <source>
        <dbReference type="PROSITE" id="PS50105"/>
    </source>
</evidence>
<dbReference type="InterPro" id="IPR013761">
    <property type="entry name" value="SAM/pointed_sf"/>
</dbReference>
<dbReference type="PANTHER" id="PTHR24121">
    <property type="entry name" value="NO MECHANORECEPTOR POTENTIAL C, ISOFORM D-RELATED"/>
    <property type="match status" value="1"/>
</dbReference>
<evidence type="ECO:0000313" key="4">
    <source>
        <dbReference type="Proteomes" id="UP001497644"/>
    </source>
</evidence>
<keyword evidence="1" id="KW-0040">ANK repeat</keyword>
<dbReference type="Pfam" id="PF07647">
    <property type="entry name" value="SAM_2"/>
    <property type="match status" value="1"/>
</dbReference>
<dbReference type="Gene3D" id="1.10.150.50">
    <property type="entry name" value="Transcription Factor, Ets-1"/>
    <property type="match status" value="1"/>
</dbReference>
<gene>
    <name evidence="3" type="ORF">LPLAT_LOCUS7645</name>
</gene>
<reference evidence="3" key="1">
    <citation type="submission" date="2024-04" db="EMBL/GenBank/DDBJ databases">
        <authorList>
            <consortium name="Molecular Ecology Group"/>
        </authorList>
    </citation>
    <scope>NUCLEOTIDE SEQUENCE</scope>
</reference>
<evidence type="ECO:0000256" key="1">
    <source>
        <dbReference type="PROSITE-ProRule" id="PRU00023"/>
    </source>
</evidence>
<accession>A0AAV2NMU7</accession>
<dbReference type="InterPro" id="IPR001660">
    <property type="entry name" value="SAM"/>
</dbReference>
<feature type="repeat" description="ANK" evidence="1">
    <location>
        <begin position="71"/>
        <end position="103"/>
    </location>
</feature>
<keyword evidence="4" id="KW-1185">Reference proteome</keyword>
<dbReference type="SMART" id="SM00248">
    <property type="entry name" value="ANK"/>
    <property type="match status" value="3"/>
</dbReference>
<dbReference type="Pfam" id="PF12796">
    <property type="entry name" value="Ank_2"/>
    <property type="match status" value="1"/>
</dbReference>
<dbReference type="SUPFAM" id="SSF47769">
    <property type="entry name" value="SAM/Pointed domain"/>
    <property type="match status" value="1"/>
</dbReference>
<dbReference type="SMART" id="SM00454">
    <property type="entry name" value="SAM"/>
    <property type="match status" value="1"/>
</dbReference>
<proteinExistence type="predicted"/>
<dbReference type="PANTHER" id="PTHR24121:SF23">
    <property type="entry name" value="NO MECHANORECEPTOR POTENTIAL C, ISOFORM H"/>
    <property type="match status" value="1"/>
</dbReference>
<dbReference type="PROSITE" id="PS50105">
    <property type="entry name" value="SAM_DOMAIN"/>
    <property type="match status" value="1"/>
</dbReference>
<dbReference type="InterPro" id="IPR002110">
    <property type="entry name" value="Ankyrin_rpt"/>
</dbReference>
<dbReference type="Proteomes" id="UP001497644">
    <property type="component" value="Chromosome 3"/>
</dbReference>
<name>A0AAV2NMU7_9HYME</name>
<evidence type="ECO:0000313" key="3">
    <source>
        <dbReference type="EMBL" id="CAL1681678.1"/>
    </source>
</evidence>
<organism evidence="3 4">
    <name type="scientific">Lasius platythorax</name>
    <dbReference type="NCBI Taxonomy" id="488582"/>
    <lineage>
        <taxon>Eukaryota</taxon>
        <taxon>Metazoa</taxon>
        <taxon>Ecdysozoa</taxon>
        <taxon>Arthropoda</taxon>
        <taxon>Hexapoda</taxon>
        <taxon>Insecta</taxon>
        <taxon>Pterygota</taxon>
        <taxon>Neoptera</taxon>
        <taxon>Endopterygota</taxon>
        <taxon>Hymenoptera</taxon>
        <taxon>Apocrita</taxon>
        <taxon>Aculeata</taxon>
        <taxon>Formicoidea</taxon>
        <taxon>Formicidae</taxon>
        <taxon>Formicinae</taxon>
        <taxon>Lasius</taxon>
        <taxon>Lasius</taxon>
    </lineage>
</organism>
<dbReference type="AlphaFoldDB" id="A0AAV2NMU7"/>
<dbReference type="Gene3D" id="1.25.40.20">
    <property type="entry name" value="Ankyrin repeat-containing domain"/>
    <property type="match status" value="1"/>
</dbReference>